<keyword evidence="2" id="KW-1185">Reference proteome</keyword>
<sequence length="137" mass="15925">MAYCCGATMVGAIGTLRQGSVLVHNVPLLFCPVCHQVEIHQAVQEEFELMLDFAHGDGAQEINLREHIDEEMIQEWKEYCTSFQNGQPEQILREQIDMALDLMIVAKQLKDREWEDDLKKRLRVLGDRLRKYHKTKA</sequence>
<evidence type="ECO:0000313" key="2">
    <source>
        <dbReference type="Proteomes" id="UP000503088"/>
    </source>
</evidence>
<protein>
    <recommendedName>
        <fullName evidence="3">YgiT-type zinc finger protein</fullName>
    </recommendedName>
</protein>
<dbReference type="Proteomes" id="UP000503088">
    <property type="component" value="Chromosome"/>
</dbReference>
<organism evidence="1 2">
    <name type="scientific">Kroppenstedtia pulmonis</name>
    <dbReference type="NCBI Taxonomy" id="1380685"/>
    <lineage>
        <taxon>Bacteria</taxon>
        <taxon>Bacillati</taxon>
        <taxon>Bacillota</taxon>
        <taxon>Bacilli</taxon>
        <taxon>Bacillales</taxon>
        <taxon>Thermoactinomycetaceae</taxon>
        <taxon>Kroppenstedtia</taxon>
    </lineage>
</organism>
<gene>
    <name evidence="1" type="ORF">GXN76_02875</name>
</gene>
<reference evidence="1 2" key="1">
    <citation type="submission" date="2020-01" db="EMBL/GenBank/DDBJ databases">
        <authorList>
            <person name="Gulvik C.A."/>
            <person name="Batra D.G."/>
        </authorList>
    </citation>
    <scope>NUCLEOTIDE SEQUENCE [LARGE SCALE GENOMIC DNA]</scope>
    <source>
        <strain evidence="1 2">W9323</strain>
    </source>
</reference>
<dbReference type="RefSeq" id="WP_173220328.1">
    <property type="nucleotide sequence ID" value="NZ_CP048104.1"/>
</dbReference>
<proteinExistence type="predicted"/>
<dbReference type="KEGG" id="kpul:GXN76_02875"/>
<dbReference type="EMBL" id="CP048104">
    <property type="protein sequence ID" value="QKG83516.1"/>
    <property type="molecule type" value="Genomic_DNA"/>
</dbReference>
<dbReference type="AlphaFoldDB" id="A0A7D4C4Z0"/>
<evidence type="ECO:0008006" key="3">
    <source>
        <dbReference type="Google" id="ProtNLM"/>
    </source>
</evidence>
<accession>A0A7D4C4Z0</accession>
<name>A0A7D4C4Z0_9BACL</name>
<evidence type="ECO:0000313" key="1">
    <source>
        <dbReference type="EMBL" id="QKG83516.1"/>
    </source>
</evidence>